<dbReference type="Proteomes" id="UP000654471">
    <property type="component" value="Unassembled WGS sequence"/>
</dbReference>
<dbReference type="Pfam" id="PF13692">
    <property type="entry name" value="Glyco_trans_1_4"/>
    <property type="match status" value="1"/>
</dbReference>
<comment type="caution">
    <text evidence="4">The sequence shown here is derived from an EMBL/GenBank/DDBJ whole genome shotgun (WGS) entry which is preliminary data.</text>
</comment>
<organism evidence="4 5">
    <name type="scientific">Streptomyces albospinus</name>
    <dbReference type="NCBI Taxonomy" id="285515"/>
    <lineage>
        <taxon>Bacteria</taxon>
        <taxon>Bacillati</taxon>
        <taxon>Actinomycetota</taxon>
        <taxon>Actinomycetes</taxon>
        <taxon>Kitasatosporales</taxon>
        <taxon>Streptomycetaceae</taxon>
        <taxon>Streptomyces</taxon>
    </lineage>
</organism>
<evidence type="ECO:0000313" key="5">
    <source>
        <dbReference type="Proteomes" id="UP000654471"/>
    </source>
</evidence>
<dbReference type="Pfam" id="PF13439">
    <property type="entry name" value="Glyco_transf_4"/>
    <property type="match status" value="1"/>
</dbReference>
<keyword evidence="5" id="KW-1185">Reference proteome</keyword>
<dbReference type="EMBL" id="BMRP01000032">
    <property type="protein sequence ID" value="GGU88815.1"/>
    <property type="molecule type" value="Genomic_DNA"/>
</dbReference>
<dbReference type="PANTHER" id="PTHR45947">
    <property type="entry name" value="SULFOQUINOVOSYL TRANSFERASE SQD2"/>
    <property type="match status" value="1"/>
</dbReference>
<dbReference type="Gene3D" id="3.40.50.2000">
    <property type="entry name" value="Glycogen Phosphorylase B"/>
    <property type="match status" value="2"/>
</dbReference>
<dbReference type="InterPro" id="IPR028098">
    <property type="entry name" value="Glyco_trans_4-like_N"/>
</dbReference>
<reference evidence="5" key="1">
    <citation type="journal article" date="2019" name="Int. J. Syst. Evol. Microbiol.">
        <title>The Global Catalogue of Microorganisms (GCM) 10K type strain sequencing project: providing services to taxonomists for standard genome sequencing and annotation.</title>
        <authorList>
            <consortium name="The Broad Institute Genomics Platform"/>
            <consortium name="The Broad Institute Genome Sequencing Center for Infectious Disease"/>
            <person name="Wu L."/>
            <person name="Ma J."/>
        </authorList>
    </citation>
    <scope>NUCLEOTIDE SEQUENCE [LARGE SCALE GENOMIC DNA]</scope>
    <source>
        <strain evidence="5">JCM 3399</strain>
    </source>
</reference>
<evidence type="ECO:0000259" key="3">
    <source>
        <dbReference type="Pfam" id="PF13439"/>
    </source>
</evidence>
<name>A0ABQ2VL17_9ACTN</name>
<dbReference type="PANTHER" id="PTHR45947:SF3">
    <property type="entry name" value="SULFOQUINOVOSYL TRANSFERASE SQD2"/>
    <property type="match status" value="1"/>
</dbReference>
<evidence type="ECO:0000256" key="1">
    <source>
        <dbReference type="ARBA" id="ARBA00022676"/>
    </source>
</evidence>
<dbReference type="SUPFAM" id="SSF53756">
    <property type="entry name" value="UDP-Glycosyltransferase/glycogen phosphorylase"/>
    <property type="match status" value="1"/>
</dbReference>
<dbReference type="GO" id="GO:0016740">
    <property type="term" value="F:transferase activity"/>
    <property type="evidence" value="ECO:0007669"/>
    <property type="project" value="UniProtKB-KW"/>
</dbReference>
<accession>A0ABQ2VL17</accession>
<protein>
    <submittedName>
        <fullName evidence="4">Glycosyl transferase family 1</fullName>
    </submittedName>
</protein>
<sequence length="400" mass="42348">MRVLRQEPPSQERPTVLHVSQSVDGGVARVVADLVRAQVAAGLRVVLASPPGGALHAEAATGGAEVMLWPARRGAGPALSGELRRLARVIRRTGPHLVHTHSAKAGLAARLAVRGRIPTVHQPHAWSFEAAGGAMARPALGWERYAARWSHRVLCVSEAERARGVAAGVPGRWVVVPNGVDLRRFSPAADEDEAARHALRTSLPALREQALPAGAPLVVCVARLCPQKGQLTLLRAWPEVVAAVPDARLVLVGDGPDRAALHRAAPPGVLFAGAADSAVPWYRAADLVVLPSRWEGMALAPLEAMACGRAVVVSDVGGARECLPPGAADDCLVPPDEPAALARAVRGLLTDDERRLTLGQRCREHVRAAHDVRRTAGAVLNVYRELFAVPRPPAGERVRP</sequence>
<keyword evidence="1" id="KW-0328">Glycosyltransferase</keyword>
<evidence type="ECO:0000313" key="4">
    <source>
        <dbReference type="EMBL" id="GGU88815.1"/>
    </source>
</evidence>
<keyword evidence="2 4" id="KW-0808">Transferase</keyword>
<gene>
    <name evidence="4" type="ORF">GCM10010211_64160</name>
</gene>
<proteinExistence type="predicted"/>
<evidence type="ECO:0000256" key="2">
    <source>
        <dbReference type="ARBA" id="ARBA00022679"/>
    </source>
</evidence>
<feature type="domain" description="Glycosyltransferase subfamily 4-like N-terminal" evidence="3">
    <location>
        <begin position="25"/>
        <end position="184"/>
    </location>
</feature>
<dbReference type="InterPro" id="IPR050194">
    <property type="entry name" value="Glycosyltransferase_grp1"/>
</dbReference>